<dbReference type="Pfam" id="PF13646">
    <property type="entry name" value="HEAT_2"/>
    <property type="match status" value="1"/>
</dbReference>
<dbReference type="SUPFAM" id="SSF52151">
    <property type="entry name" value="FabD/lysophospholipase-like"/>
    <property type="match status" value="1"/>
</dbReference>
<evidence type="ECO:0000313" key="4">
    <source>
        <dbReference type="EMBL" id="CAL4782061.1"/>
    </source>
</evidence>
<dbReference type="Pfam" id="PF00698">
    <property type="entry name" value="Acyl_transf_1"/>
    <property type="match status" value="1"/>
</dbReference>
<dbReference type="EMBL" id="CAMXCT030001990">
    <property type="protein sequence ID" value="CAL4782061.1"/>
    <property type="molecule type" value="Genomic_DNA"/>
</dbReference>
<dbReference type="Gene3D" id="1.25.10.10">
    <property type="entry name" value="Leucine-rich Repeat Variant"/>
    <property type="match status" value="4"/>
</dbReference>
<dbReference type="SMART" id="SM01349">
    <property type="entry name" value="TOG"/>
    <property type="match status" value="1"/>
</dbReference>
<dbReference type="PANTHER" id="PTHR47170:SF2">
    <property type="entry name" value="MALONYL-COA:ACP TRANSACYLASE (MAT) DOMAIN-CONTAINING PROTEIN"/>
    <property type="match status" value="1"/>
</dbReference>
<reference evidence="4 5" key="2">
    <citation type="submission" date="2024-05" db="EMBL/GenBank/DDBJ databases">
        <authorList>
            <person name="Chen Y."/>
            <person name="Shah S."/>
            <person name="Dougan E. K."/>
            <person name="Thang M."/>
            <person name="Chan C."/>
        </authorList>
    </citation>
    <scope>NUCLEOTIDE SEQUENCE [LARGE SCALE GENOMIC DNA]</scope>
</reference>
<dbReference type="OrthoDB" id="541883at2759"/>
<dbReference type="SMART" id="SM00567">
    <property type="entry name" value="EZ_HEAT"/>
    <property type="match status" value="6"/>
</dbReference>
<dbReference type="GO" id="GO:0016740">
    <property type="term" value="F:transferase activity"/>
    <property type="evidence" value="ECO:0007669"/>
    <property type="project" value="InterPro"/>
</dbReference>
<proteinExistence type="predicted"/>
<dbReference type="EMBL" id="CAMXCT020001990">
    <property type="protein sequence ID" value="CAL1148124.1"/>
    <property type="molecule type" value="Genomic_DNA"/>
</dbReference>
<dbReference type="Gene3D" id="3.40.366.10">
    <property type="entry name" value="Malonyl-Coenzyme A Acyl Carrier Protein, domain 2"/>
    <property type="match status" value="1"/>
</dbReference>
<organism evidence="3">
    <name type="scientific">Cladocopium goreaui</name>
    <dbReference type="NCBI Taxonomy" id="2562237"/>
    <lineage>
        <taxon>Eukaryota</taxon>
        <taxon>Sar</taxon>
        <taxon>Alveolata</taxon>
        <taxon>Dinophyceae</taxon>
        <taxon>Suessiales</taxon>
        <taxon>Symbiodiniaceae</taxon>
        <taxon>Cladocopium</taxon>
    </lineage>
</organism>
<dbReference type="PANTHER" id="PTHR47170">
    <property type="entry name" value="MALONYL-COA ACP TRANSACYLASE, ACP-BINDING"/>
    <property type="match status" value="1"/>
</dbReference>
<dbReference type="InterPro" id="IPR052760">
    <property type="entry name" value="Mitochondrial_malonyltrans"/>
</dbReference>
<accession>A0A9P1CN76</accession>
<dbReference type="InterPro" id="IPR016024">
    <property type="entry name" value="ARM-type_fold"/>
</dbReference>
<dbReference type="SMART" id="SM00827">
    <property type="entry name" value="PKS_AT"/>
    <property type="match status" value="1"/>
</dbReference>
<feature type="domain" description="TOG" evidence="2">
    <location>
        <begin position="160"/>
        <end position="369"/>
    </location>
</feature>
<dbReference type="InterPro" id="IPR011989">
    <property type="entry name" value="ARM-like"/>
</dbReference>
<evidence type="ECO:0000259" key="2">
    <source>
        <dbReference type="SMART" id="SM01349"/>
    </source>
</evidence>
<dbReference type="EMBL" id="CAMXCT010001990">
    <property type="protein sequence ID" value="CAI3994749.1"/>
    <property type="molecule type" value="Genomic_DNA"/>
</dbReference>
<reference evidence="3" key="1">
    <citation type="submission" date="2022-10" db="EMBL/GenBank/DDBJ databases">
        <authorList>
            <person name="Chen Y."/>
            <person name="Dougan E. K."/>
            <person name="Chan C."/>
            <person name="Rhodes N."/>
            <person name="Thang M."/>
        </authorList>
    </citation>
    <scope>NUCLEOTIDE SEQUENCE</scope>
</reference>
<evidence type="ECO:0000259" key="1">
    <source>
        <dbReference type="SMART" id="SM00827"/>
    </source>
</evidence>
<dbReference type="Proteomes" id="UP001152797">
    <property type="component" value="Unassembled WGS sequence"/>
</dbReference>
<dbReference type="InterPro" id="IPR001227">
    <property type="entry name" value="Ac_transferase_dom_sf"/>
</dbReference>
<dbReference type="InterPro" id="IPR034085">
    <property type="entry name" value="TOG"/>
</dbReference>
<feature type="domain" description="Malonyl-CoA:ACP transacylase (MAT)" evidence="1">
    <location>
        <begin position="413"/>
        <end position="717"/>
    </location>
</feature>
<dbReference type="InterPro" id="IPR016035">
    <property type="entry name" value="Acyl_Trfase/lysoPLipase"/>
</dbReference>
<keyword evidence="5" id="KW-1185">Reference proteome</keyword>
<dbReference type="SUPFAM" id="SSF48371">
    <property type="entry name" value="ARM repeat"/>
    <property type="match status" value="2"/>
</dbReference>
<name>A0A9P1CN76_9DINO</name>
<dbReference type="InterPro" id="IPR014043">
    <property type="entry name" value="Acyl_transferase_dom"/>
</dbReference>
<evidence type="ECO:0000313" key="5">
    <source>
        <dbReference type="Proteomes" id="UP001152797"/>
    </source>
</evidence>
<dbReference type="InterPro" id="IPR004155">
    <property type="entry name" value="PBS_lyase_HEAT"/>
</dbReference>
<sequence length="717" mass="74783">MASASELVRQLSGDDVDSIVSACKALSSMNVDSGSVAKLLSHKEPRVQVAAAEALRGMEGAEAASAALAQRMSGDSYVRVACAKTLKTLGTKASAQAPVMGKFLKDASPGVVAAAAYVLSGMGPAAAEHVAALEAALGNESEDISTHMLAAAGVMPKTPDVLRKPACAAAHALGILGGASCVGKLLDLLSSKDWEVRAGAINALIQIGLDPDRMESQFIDLLKDPAPAVAAAACRALGQLKSSSSSAAAVAELLQDASPMVKASAVESLSCMGDEAEAFLEPLCKLFNDKSPLVRCAAVKAVAGCGELGQMYASEVCRLTGNPDAKTRATAIQALTEMGERGACFEEEVEMCLSDADPFVASAAQKAVQQFAGIKMASAAAIKDAAEIAAPAAKALPAPAATSGSSKLAVGLLFPGQGSQYVKMLAEVKDMPSVKEMLSTAQKILGYDILKLCLEGPEEQLEQTKYCQPAMYIGGLAAFELLKKENPKAAENFRAVAGLSLGEYTALTVAGVFDFETGLRLVKFRGEAMQQAAEASPQKMISVAGLAKEVLDKLCAECRSGPDDVCQVANFLFPNGFSCAGSASSVEKLLKKAGDTQGCLQAKALKTSGAFHTKCMEPARSQLLTALKEVESKMQPPNCDVYVNLTGNKILPGTPVPEIIDLLADQLTNCVLWDPAMGAMLKDGISEFYECGPMKQLKAMMKRINQDAWKNTQNIHV</sequence>
<protein>
    <submittedName>
        <fullName evidence="4">Malonyl-CoA-acyl carrier protein transacylase, mitochondrial</fullName>
    </submittedName>
</protein>
<comment type="caution">
    <text evidence="3">The sequence shown here is derived from an EMBL/GenBank/DDBJ whole genome shotgun (WGS) entry which is preliminary data.</text>
</comment>
<evidence type="ECO:0000313" key="3">
    <source>
        <dbReference type="EMBL" id="CAI3994749.1"/>
    </source>
</evidence>
<dbReference type="AlphaFoldDB" id="A0A9P1CN76"/>
<dbReference type="Gene3D" id="3.30.70.250">
    <property type="entry name" value="Malonyl-CoA ACP transacylase, ACP-binding"/>
    <property type="match status" value="1"/>
</dbReference>
<gene>
    <name evidence="3" type="ORF">C1SCF055_LOCUS21372</name>
</gene>